<dbReference type="AlphaFoldDB" id="A0A6H0SIP8"/>
<evidence type="ECO:0000313" key="2">
    <source>
        <dbReference type="Proteomes" id="UP000502331"/>
    </source>
</evidence>
<reference evidence="1 2" key="1">
    <citation type="submission" date="2018-09" db="EMBL/GenBank/DDBJ databases">
        <title>Glutamicibacter mishrai S5-52T (LMG 29155T = KCTC 39846T).</title>
        <authorList>
            <person name="Das S.K."/>
        </authorList>
    </citation>
    <scope>NUCLEOTIDE SEQUENCE [LARGE SCALE GENOMIC DNA]</scope>
    <source>
        <strain evidence="1 2">S5-52</strain>
    </source>
</reference>
<proteinExistence type="predicted"/>
<name>A0A6H0SIP8_9MICC</name>
<dbReference type="Proteomes" id="UP000502331">
    <property type="component" value="Chromosome"/>
</dbReference>
<organism evidence="1 2">
    <name type="scientific">Glutamicibacter mishrai</name>
    <dbReference type="NCBI Taxonomy" id="1775880"/>
    <lineage>
        <taxon>Bacteria</taxon>
        <taxon>Bacillati</taxon>
        <taxon>Actinomycetota</taxon>
        <taxon>Actinomycetes</taxon>
        <taxon>Micrococcales</taxon>
        <taxon>Micrococcaceae</taxon>
        <taxon>Glutamicibacter</taxon>
    </lineage>
</organism>
<keyword evidence="2" id="KW-1185">Reference proteome</keyword>
<accession>A0A6H0SIP8</accession>
<evidence type="ECO:0000313" key="1">
    <source>
        <dbReference type="EMBL" id="QIV87552.1"/>
    </source>
</evidence>
<gene>
    <name evidence="1" type="ORF">D3791_10725</name>
</gene>
<protein>
    <submittedName>
        <fullName evidence="1">Uncharacterized protein</fullName>
    </submittedName>
</protein>
<sequence length="161" mass="18654">MWLGFTLDLSSLGKLKSLGSWMGIHGPAQNSQPAPADDLFSGGRIMLRDNQLVDYYEDPYSPGLYRYETNRYPYVEVEHDGELFHAQAQGWKGNMLMIARIKNQLGRVDNGAKETLWIPANSCQRIRREDSTWVTTEDDHEWHKSEDQKIKYRADPWTVYA</sequence>
<dbReference type="EMBL" id="CP032549">
    <property type="protein sequence ID" value="QIV87552.1"/>
    <property type="molecule type" value="Genomic_DNA"/>
</dbReference>